<proteinExistence type="predicted"/>
<feature type="compositionally biased region" description="Acidic residues" evidence="1">
    <location>
        <begin position="438"/>
        <end position="453"/>
    </location>
</feature>
<dbReference type="InterPro" id="IPR040349">
    <property type="entry name" value="Csm1/Pcs1"/>
</dbReference>
<dbReference type="GO" id="GO:0005730">
    <property type="term" value="C:nucleolus"/>
    <property type="evidence" value="ECO:0007669"/>
    <property type="project" value="TreeGrafter"/>
</dbReference>
<dbReference type="AlphaFoldDB" id="A0AAW0B610"/>
<dbReference type="GO" id="GO:0045144">
    <property type="term" value="P:meiotic sister chromatid segregation"/>
    <property type="evidence" value="ECO:0007669"/>
    <property type="project" value="TreeGrafter"/>
</dbReference>
<dbReference type="EMBL" id="JAWWNJ010000041">
    <property type="protein sequence ID" value="KAK7020435.1"/>
    <property type="molecule type" value="Genomic_DNA"/>
</dbReference>
<evidence type="ECO:0000313" key="3">
    <source>
        <dbReference type="Proteomes" id="UP001362999"/>
    </source>
</evidence>
<dbReference type="GO" id="GO:0051315">
    <property type="term" value="P:attachment of mitotic spindle microtubules to kinetochore"/>
    <property type="evidence" value="ECO:0007669"/>
    <property type="project" value="TreeGrafter"/>
</dbReference>
<evidence type="ECO:0000313" key="2">
    <source>
        <dbReference type="EMBL" id="KAK7020435.1"/>
    </source>
</evidence>
<dbReference type="GO" id="GO:0072686">
    <property type="term" value="C:mitotic spindle"/>
    <property type="evidence" value="ECO:0007669"/>
    <property type="project" value="TreeGrafter"/>
</dbReference>
<protein>
    <recommendedName>
        <fullName evidence="4">Monopolin complex subunit Csm1/Pcs1 C-terminal domain-containing protein</fullName>
    </recommendedName>
</protein>
<comment type="caution">
    <text evidence="2">The sequence shown here is derived from an EMBL/GenBank/DDBJ whole genome shotgun (WGS) entry which is preliminary data.</text>
</comment>
<keyword evidence="3" id="KW-1185">Reference proteome</keyword>
<sequence>MSTTGSERVGRSRAGPSKRVAKPRRKQVVEDEESEEPEVAEIVHDSGDDEVMLVDPPPKTRKPASQAATKSGAKGKGKAKEESAPTKKQPPRADIDMVTEDDEDAVSATARAINDAVATNGHTVPPKRVATSTATTKQIESLRRQLETAQAHIKDLAKQLEESYRVRHTEPEELQIQQAEKYDQVIRSKDAIIKQQEEMLARKEPLSKEGKTSVLHLVTREHADAEKRSAEEQVAHWKRQVDDRDRIIAEKDKRIADLIQTESDLQYEIKTERENNQKNTRNPPSALRGRGPNAVLGSDDPKHSELVRFYEDVTNLLVTDIKMQEPKFFKLDECSMTCIYTYEDKTASEESRRSLGFILRFTYDPLDPSVPIENEDDLDKAAQYTPLNLDKEKPEFIEALQFLNTGFTFPRKQLPLFYNSLVTNMKAACEPEQSEPGSELEDTESMQDVEVVE</sequence>
<accession>A0AAW0B610</accession>
<dbReference type="CDD" id="cd23787">
    <property type="entry name" value="RWD_CSM1"/>
    <property type="match status" value="1"/>
</dbReference>
<evidence type="ECO:0008006" key="4">
    <source>
        <dbReference type="Google" id="ProtNLM"/>
    </source>
</evidence>
<feature type="region of interest" description="Disordered" evidence="1">
    <location>
        <begin position="1"/>
        <end position="104"/>
    </location>
</feature>
<feature type="region of interest" description="Disordered" evidence="1">
    <location>
        <begin position="116"/>
        <end position="136"/>
    </location>
</feature>
<feature type="compositionally biased region" description="Acidic residues" evidence="1">
    <location>
        <begin position="30"/>
        <end position="39"/>
    </location>
</feature>
<gene>
    <name evidence="2" type="ORF">R3P38DRAFT_2969447</name>
</gene>
<dbReference type="GO" id="GO:0034506">
    <property type="term" value="C:chromosome, centromeric core domain"/>
    <property type="evidence" value="ECO:0007669"/>
    <property type="project" value="TreeGrafter"/>
</dbReference>
<dbReference type="GO" id="GO:0033551">
    <property type="term" value="C:monopolin complex"/>
    <property type="evidence" value="ECO:0007669"/>
    <property type="project" value="InterPro"/>
</dbReference>
<feature type="region of interest" description="Disordered" evidence="1">
    <location>
        <begin position="429"/>
        <end position="453"/>
    </location>
</feature>
<organism evidence="2 3">
    <name type="scientific">Favolaschia claudopus</name>
    <dbReference type="NCBI Taxonomy" id="2862362"/>
    <lineage>
        <taxon>Eukaryota</taxon>
        <taxon>Fungi</taxon>
        <taxon>Dikarya</taxon>
        <taxon>Basidiomycota</taxon>
        <taxon>Agaricomycotina</taxon>
        <taxon>Agaricomycetes</taxon>
        <taxon>Agaricomycetidae</taxon>
        <taxon>Agaricales</taxon>
        <taxon>Marasmiineae</taxon>
        <taxon>Mycenaceae</taxon>
        <taxon>Favolaschia</taxon>
    </lineage>
</organism>
<reference evidence="2 3" key="1">
    <citation type="journal article" date="2024" name="J Genomics">
        <title>Draft genome sequencing and assembly of Favolaschia claudopus CIRM-BRFM 2984 isolated from oak limbs.</title>
        <authorList>
            <person name="Navarro D."/>
            <person name="Drula E."/>
            <person name="Chaduli D."/>
            <person name="Cazenave R."/>
            <person name="Ahrendt S."/>
            <person name="Wang J."/>
            <person name="Lipzen A."/>
            <person name="Daum C."/>
            <person name="Barry K."/>
            <person name="Grigoriev I.V."/>
            <person name="Favel A."/>
            <person name="Rosso M.N."/>
            <person name="Martin F."/>
        </authorList>
    </citation>
    <scope>NUCLEOTIDE SEQUENCE [LARGE SCALE GENOMIC DNA]</scope>
    <source>
        <strain evidence="2 3">CIRM-BRFM 2984</strain>
    </source>
</reference>
<dbReference type="PANTHER" id="PTHR28006">
    <property type="entry name" value="MONOPOLIN COMPLEX SUBUNIT CSM1"/>
    <property type="match status" value="1"/>
</dbReference>
<name>A0AAW0B610_9AGAR</name>
<dbReference type="PANTHER" id="PTHR28006:SF1">
    <property type="entry name" value="MONOPOLIN COMPLEX SUBUNIT CSM1"/>
    <property type="match status" value="1"/>
</dbReference>
<dbReference type="GO" id="GO:1990644">
    <property type="term" value="F:microtubule site clamp"/>
    <property type="evidence" value="ECO:0007669"/>
    <property type="project" value="TreeGrafter"/>
</dbReference>
<feature type="compositionally biased region" description="Basic and acidic residues" evidence="1">
    <location>
        <begin position="78"/>
        <end position="95"/>
    </location>
</feature>
<feature type="region of interest" description="Disordered" evidence="1">
    <location>
        <begin position="268"/>
        <end position="300"/>
    </location>
</feature>
<evidence type="ECO:0000256" key="1">
    <source>
        <dbReference type="SAM" id="MobiDB-lite"/>
    </source>
</evidence>
<dbReference type="Proteomes" id="UP001362999">
    <property type="component" value="Unassembled WGS sequence"/>
</dbReference>